<keyword evidence="8" id="KW-0671">Queuosine biosynthesis</keyword>
<dbReference type="AlphaFoldDB" id="A0A7V8NV42"/>
<dbReference type="PANTHER" id="PTHR12589">
    <property type="entry name" value="PYRUVOYL TETRAHYDROBIOPTERIN SYNTHASE"/>
    <property type="match status" value="1"/>
</dbReference>
<dbReference type="NCBIfam" id="TIGR03367">
    <property type="entry name" value="queuosine_QueD"/>
    <property type="match status" value="1"/>
</dbReference>
<evidence type="ECO:0000313" key="11">
    <source>
        <dbReference type="EMBL" id="MBA0088100.1"/>
    </source>
</evidence>
<feature type="binding site" evidence="10">
    <location>
        <position position="27"/>
    </location>
    <ligand>
        <name>Zn(2+)</name>
        <dbReference type="ChEBI" id="CHEBI:29105"/>
    </ligand>
</feature>
<keyword evidence="12" id="KW-1185">Reference proteome</keyword>
<dbReference type="EMBL" id="JACDQQ010002338">
    <property type="protein sequence ID" value="MBA0088100.1"/>
    <property type="molecule type" value="Genomic_DNA"/>
</dbReference>
<dbReference type="GO" id="GO:0046872">
    <property type="term" value="F:metal ion binding"/>
    <property type="evidence" value="ECO:0007669"/>
    <property type="project" value="UniProtKB-KW"/>
</dbReference>
<evidence type="ECO:0000256" key="7">
    <source>
        <dbReference type="ARBA" id="ARBA00048807"/>
    </source>
</evidence>
<reference evidence="11" key="1">
    <citation type="submission" date="2020-06" db="EMBL/GenBank/DDBJ databases">
        <title>Legume-microbial interactions unlock mineral nutrients during tropical forest succession.</title>
        <authorList>
            <person name="Epihov D.Z."/>
        </authorList>
    </citation>
    <scope>NUCLEOTIDE SEQUENCE [LARGE SCALE GENOMIC DNA]</scope>
    <source>
        <strain evidence="11">Pan2503</strain>
    </source>
</reference>
<evidence type="ECO:0000256" key="9">
    <source>
        <dbReference type="PIRSR" id="PIRSR006113-1"/>
    </source>
</evidence>
<evidence type="ECO:0000256" key="2">
    <source>
        <dbReference type="ARBA" id="ARBA00008900"/>
    </source>
</evidence>
<name>A0A7V8NV42_9BACT</name>
<dbReference type="UniPathway" id="UPA00391"/>
<gene>
    <name evidence="11" type="primary">queD</name>
    <name evidence="11" type="ORF">HRJ53_24205</name>
</gene>
<dbReference type="InterPro" id="IPR038418">
    <property type="entry name" value="6-PTP_synth/QueD_sf"/>
</dbReference>
<evidence type="ECO:0000313" key="12">
    <source>
        <dbReference type="Proteomes" id="UP000567293"/>
    </source>
</evidence>
<keyword evidence="4 8" id="KW-0479">Metal-binding</keyword>
<dbReference type="GO" id="GO:0070497">
    <property type="term" value="F:6-carboxytetrahydropterin synthase activity"/>
    <property type="evidence" value="ECO:0007669"/>
    <property type="project" value="UniProtKB-EC"/>
</dbReference>
<dbReference type="Gene3D" id="3.30.479.10">
    <property type="entry name" value="6-pyruvoyl tetrahydropterin synthase/QueD"/>
    <property type="match status" value="1"/>
</dbReference>
<dbReference type="PANTHER" id="PTHR12589:SF7">
    <property type="entry name" value="6-PYRUVOYL TETRAHYDROBIOPTERIN SYNTHASE"/>
    <property type="match status" value="1"/>
</dbReference>
<proteinExistence type="inferred from homology"/>
<protein>
    <recommendedName>
        <fullName evidence="3 8">6-carboxy-5,6,7,8-tetrahydropterin synthase</fullName>
        <ecNumber evidence="8">4.-.-.-</ecNumber>
    </recommendedName>
</protein>
<dbReference type="PIRSF" id="PIRSF006113">
    <property type="entry name" value="PTP_synth"/>
    <property type="match status" value="1"/>
</dbReference>
<comment type="pathway">
    <text evidence="1 8">Purine metabolism; 7-cyano-7-deazaguanine biosynthesis.</text>
</comment>
<feature type="active site" description="Proton acceptor" evidence="9">
    <location>
        <position position="23"/>
    </location>
</feature>
<dbReference type="InterPro" id="IPR007115">
    <property type="entry name" value="6-PTP_synth/QueD"/>
</dbReference>
<dbReference type="Pfam" id="PF01242">
    <property type="entry name" value="PTPS"/>
    <property type="match status" value="1"/>
</dbReference>
<evidence type="ECO:0000256" key="5">
    <source>
        <dbReference type="ARBA" id="ARBA00022833"/>
    </source>
</evidence>
<feature type="active site" description="Charge relay system" evidence="9">
    <location>
        <position position="67"/>
    </location>
</feature>
<feature type="binding site" evidence="10">
    <location>
        <position position="29"/>
    </location>
    <ligand>
        <name>Zn(2+)</name>
        <dbReference type="ChEBI" id="CHEBI:29105"/>
    </ligand>
</feature>
<evidence type="ECO:0000256" key="10">
    <source>
        <dbReference type="PIRSR" id="PIRSR006113-2"/>
    </source>
</evidence>
<keyword evidence="6 8" id="KW-0456">Lyase</keyword>
<feature type="binding site" evidence="10">
    <location>
        <position position="14"/>
    </location>
    <ligand>
        <name>Zn(2+)</name>
        <dbReference type="ChEBI" id="CHEBI:29105"/>
    </ligand>
</feature>
<dbReference type="GO" id="GO:0008616">
    <property type="term" value="P:tRNA queuosine(34) biosynthetic process"/>
    <property type="evidence" value="ECO:0007669"/>
    <property type="project" value="UniProtKB-KW"/>
</dbReference>
<evidence type="ECO:0000256" key="3">
    <source>
        <dbReference type="ARBA" id="ARBA00018141"/>
    </source>
</evidence>
<dbReference type="Proteomes" id="UP000567293">
    <property type="component" value="Unassembled WGS sequence"/>
</dbReference>
<comment type="caution">
    <text evidence="11">The sequence shown here is derived from an EMBL/GenBank/DDBJ whole genome shotgun (WGS) entry which is preliminary data.</text>
</comment>
<sequence>MFEVTIEQTFAAGHALRNYRGKCENVHGHNYRCQVTMAGDQLDPAGLLVDFVELKKAVQSVINRMDHQWLNDFPPFDSLNPSAENMAKYIYDEVLKTIPQAPGVRLESVRLWETDTSYATYRPSVA</sequence>
<accession>A0A7V8NV42</accession>
<dbReference type="SUPFAM" id="SSF55620">
    <property type="entry name" value="Tetrahydrobiopterin biosynthesis enzymes-like"/>
    <property type="match status" value="1"/>
</dbReference>
<organism evidence="11 12">
    <name type="scientific">Candidatus Acidiferrum panamense</name>
    <dbReference type="NCBI Taxonomy" id="2741543"/>
    <lineage>
        <taxon>Bacteria</taxon>
        <taxon>Pseudomonadati</taxon>
        <taxon>Acidobacteriota</taxon>
        <taxon>Terriglobia</taxon>
        <taxon>Candidatus Acidiferrales</taxon>
        <taxon>Candidatus Acidiferrum</taxon>
    </lineage>
</organism>
<feature type="active site" description="Charge relay system" evidence="9">
    <location>
        <position position="113"/>
    </location>
</feature>
<evidence type="ECO:0000256" key="8">
    <source>
        <dbReference type="PIRNR" id="PIRNR006113"/>
    </source>
</evidence>
<evidence type="ECO:0000256" key="4">
    <source>
        <dbReference type="ARBA" id="ARBA00022723"/>
    </source>
</evidence>
<evidence type="ECO:0000256" key="6">
    <source>
        <dbReference type="ARBA" id="ARBA00023239"/>
    </source>
</evidence>
<dbReference type="EC" id="4.-.-.-" evidence="8"/>
<comment type="similarity">
    <text evidence="2 8">Belongs to the PTPS family. QueD subfamily.</text>
</comment>
<comment type="cofactor">
    <cofactor evidence="8 10">
        <name>Zn(2+)</name>
        <dbReference type="ChEBI" id="CHEBI:29105"/>
    </cofactor>
    <text evidence="8 10">Binds 1 zinc ion per subunit.</text>
</comment>
<keyword evidence="5 8" id="KW-0862">Zinc</keyword>
<comment type="catalytic activity">
    <reaction evidence="7 8">
        <text>7,8-dihydroneopterin 3'-triphosphate + H2O = 6-carboxy-5,6,7,8-tetrahydropterin + triphosphate + acetaldehyde + 2 H(+)</text>
        <dbReference type="Rhea" id="RHEA:27966"/>
        <dbReference type="ChEBI" id="CHEBI:15343"/>
        <dbReference type="ChEBI" id="CHEBI:15377"/>
        <dbReference type="ChEBI" id="CHEBI:15378"/>
        <dbReference type="ChEBI" id="CHEBI:18036"/>
        <dbReference type="ChEBI" id="CHEBI:58462"/>
        <dbReference type="ChEBI" id="CHEBI:61032"/>
        <dbReference type="EC" id="4.1.2.50"/>
    </reaction>
</comment>
<evidence type="ECO:0000256" key="1">
    <source>
        <dbReference type="ARBA" id="ARBA00005061"/>
    </source>
</evidence>